<keyword evidence="2" id="KW-1185">Reference proteome</keyword>
<organism evidence="1 2">
    <name type="scientific">Pseudoxanthomonas taiwanensis</name>
    <dbReference type="NCBI Taxonomy" id="176598"/>
    <lineage>
        <taxon>Bacteria</taxon>
        <taxon>Pseudomonadati</taxon>
        <taxon>Pseudomonadota</taxon>
        <taxon>Gammaproteobacteria</taxon>
        <taxon>Lysobacterales</taxon>
        <taxon>Lysobacteraceae</taxon>
        <taxon>Pseudoxanthomonas</taxon>
    </lineage>
</organism>
<dbReference type="OrthoDB" id="6052310at2"/>
<comment type="caution">
    <text evidence="1">The sequence shown here is derived from an EMBL/GenBank/DDBJ whole genome shotgun (WGS) entry which is preliminary data.</text>
</comment>
<dbReference type="Proteomes" id="UP000717981">
    <property type="component" value="Unassembled WGS sequence"/>
</dbReference>
<accession>A0A921NVA0</accession>
<evidence type="ECO:0008006" key="3">
    <source>
        <dbReference type="Google" id="ProtNLM"/>
    </source>
</evidence>
<protein>
    <recommendedName>
        <fullName evidence="3">DUF3011 domain-containing protein</fullName>
    </recommendedName>
</protein>
<dbReference type="AlphaFoldDB" id="A0A921NVA0"/>
<name>A0A921NVA0_9GAMM</name>
<dbReference type="Pfam" id="PF11218">
    <property type="entry name" value="DUF3011"/>
    <property type="match status" value="1"/>
</dbReference>
<dbReference type="InterPro" id="IPR021381">
    <property type="entry name" value="DUF3011"/>
</dbReference>
<reference evidence="1" key="1">
    <citation type="submission" date="2017-10" db="EMBL/GenBank/DDBJ databases">
        <title>Whole genome sequencing of members of genus Pseudoxanthomonas.</title>
        <authorList>
            <person name="Kumar S."/>
            <person name="Bansal K."/>
            <person name="Kaur A."/>
            <person name="Patil P."/>
            <person name="Sharma S."/>
            <person name="Patil P.B."/>
        </authorList>
    </citation>
    <scope>NUCLEOTIDE SEQUENCE</scope>
    <source>
        <strain evidence="1">DSM 22914</strain>
    </source>
</reference>
<dbReference type="EMBL" id="PDWK01000002">
    <property type="protein sequence ID" value="KAF1690848.1"/>
    <property type="molecule type" value="Genomic_DNA"/>
</dbReference>
<evidence type="ECO:0000313" key="1">
    <source>
        <dbReference type="EMBL" id="KAF1690848.1"/>
    </source>
</evidence>
<gene>
    <name evidence="1" type="ORF">CR938_00690</name>
</gene>
<evidence type="ECO:0000313" key="2">
    <source>
        <dbReference type="Proteomes" id="UP000717981"/>
    </source>
</evidence>
<proteinExistence type="predicted"/>
<sequence length="271" mass="29941">MPLPERVETIEREYARQARGRAIPDDQLEFYLDRVAAGWTFDQVRQDIAASLRGSRSGRPGAGWGGWNGSSWTGQTLICSSTDHRRRECRTPFRGRPVLVENISRTRCVEGVNFGGGGGTMWGDRGCRGRFAEGRGRPHAGSGGIVRCESRDRRPQLGPAGFRGRAVLVKQLSDPACVEGRNWGQRGGDIWVDAGCRGEFALAGAVAGHTITCSSDGKRFRAGNWDRRWGRPVLVEQLSSTRCQEGHNWGWKEREGLVWVDGGCRARFAGR</sequence>